<dbReference type="SUPFAM" id="SSF54593">
    <property type="entry name" value="Glyoxalase/Bleomycin resistance protein/Dihydroxybiphenyl dioxygenase"/>
    <property type="match status" value="1"/>
</dbReference>
<evidence type="ECO:0000313" key="3">
    <source>
        <dbReference type="EMBL" id="CAF1285316.1"/>
    </source>
</evidence>
<name>A0A814NFN8_9BILA</name>
<dbReference type="Pfam" id="PF00903">
    <property type="entry name" value="Glyoxalase"/>
    <property type="match status" value="1"/>
</dbReference>
<protein>
    <recommendedName>
        <fullName evidence="1">VOC domain-containing protein</fullName>
    </recommendedName>
</protein>
<dbReference type="EMBL" id="CAJNOM010000251">
    <property type="protein sequence ID" value="CAF1285316.1"/>
    <property type="molecule type" value="Genomic_DNA"/>
</dbReference>
<evidence type="ECO:0000313" key="2">
    <source>
        <dbReference type="EMBL" id="CAF1089881.1"/>
    </source>
</evidence>
<evidence type="ECO:0000259" key="1">
    <source>
        <dbReference type="PROSITE" id="PS51819"/>
    </source>
</evidence>
<dbReference type="Proteomes" id="UP000663877">
    <property type="component" value="Unassembled WGS sequence"/>
</dbReference>
<reference evidence="2" key="1">
    <citation type="submission" date="2021-02" db="EMBL/GenBank/DDBJ databases">
        <authorList>
            <person name="Nowell W R."/>
        </authorList>
    </citation>
    <scope>NUCLEOTIDE SEQUENCE</scope>
</reference>
<dbReference type="EMBL" id="CAJNOI010000119">
    <property type="protein sequence ID" value="CAF1089881.1"/>
    <property type="molecule type" value="Genomic_DNA"/>
</dbReference>
<dbReference type="Proteomes" id="UP000663832">
    <property type="component" value="Unassembled WGS sequence"/>
</dbReference>
<evidence type="ECO:0000313" key="5">
    <source>
        <dbReference type="Proteomes" id="UP000663877"/>
    </source>
</evidence>
<keyword evidence="4" id="KW-1185">Reference proteome</keyword>
<dbReference type="InterPro" id="IPR004360">
    <property type="entry name" value="Glyas_Fos-R_dOase_dom"/>
</dbReference>
<gene>
    <name evidence="2" type="ORF">BJG266_LOCUS20747</name>
    <name evidence="3" type="ORF">QVE165_LOCUS30379</name>
</gene>
<proteinExistence type="predicted"/>
<dbReference type="PROSITE" id="PS51819">
    <property type="entry name" value="VOC"/>
    <property type="match status" value="1"/>
</dbReference>
<sequence length="164" mass="18263">MSWYHDVLGFTVISTATDIIVNNSTSMGILLGQMYGREMKHVKMGHMTGGNGIGLEFFQFIDPPTQRPNITTNTNEQFEYTRAGFFHICVTDPNPESLVQQIVETGGKQLSPILSIIPNEIYQAVYCLDPFGNLVEIMSASYEQTLSNRDSKTTSISSSARRTI</sequence>
<evidence type="ECO:0000313" key="4">
    <source>
        <dbReference type="Proteomes" id="UP000663832"/>
    </source>
</evidence>
<dbReference type="InterPro" id="IPR037523">
    <property type="entry name" value="VOC_core"/>
</dbReference>
<dbReference type="Gene3D" id="3.10.180.10">
    <property type="entry name" value="2,3-Dihydroxybiphenyl 1,2-Dioxygenase, domain 1"/>
    <property type="match status" value="1"/>
</dbReference>
<feature type="domain" description="VOC" evidence="1">
    <location>
        <begin position="1"/>
        <end position="140"/>
    </location>
</feature>
<accession>A0A814NFN8</accession>
<organism evidence="2 5">
    <name type="scientific">Adineta steineri</name>
    <dbReference type="NCBI Taxonomy" id="433720"/>
    <lineage>
        <taxon>Eukaryota</taxon>
        <taxon>Metazoa</taxon>
        <taxon>Spiralia</taxon>
        <taxon>Gnathifera</taxon>
        <taxon>Rotifera</taxon>
        <taxon>Eurotatoria</taxon>
        <taxon>Bdelloidea</taxon>
        <taxon>Adinetida</taxon>
        <taxon>Adinetidae</taxon>
        <taxon>Adineta</taxon>
    </lineage>
</organism>
<dbReference type="OrthoDB" id="16820at2759"/>
<dbReference type="InterPro" id="IPR029068">
    <property type="entry name" value="Glyas_Bleomycin-R_OHBP_Dase"/>
</dbReference>
<dbReference type="AlphaFoldDB" id="A0A814NFN8"/>
<comment type="caution">
    <text evidence="2">The sequence shown here is derived from an EMBL/GenBank/DDBJ whole genome shotgun (WGS) entry which is preliminary data.</text>
</comment>